<dbReference type="GO" id="GO:0004674">
    <property type="term" value="F:protein serine/threonine kinase activity"/>
    <property type="evidence" value="ECO:0007669"/>
    <property type="project" value="UniProtKB-KW"/>
</dbReference>
<dbReference type="InterPro" id="IPR004166">
    <property type="entry name" value="a-kinase_dom"/>
</dbReference>
<evidence type="ECO:0000256" key="4">
    <source>
        <dbReference type="SAM" id="MobiDB-lite"/>
    </source>
</evidence>
<evidence type="ECO:0000256" key="1">
    <source>
        <dbReference type="ARBA" id="ARBA00022527"/>
    </source>
</evidence>
<dbReference type="Pfam" id="PF02816">
    <property type="entry name" value="Alpha_kinase"/>
    <property type="match status" value="1"/>
</dbReference>
<reference evidence="6" key="1">
    <citation type="submission" date="2021-01" db="EMBL/GenBank/DDBJ databases">
        <authorList>
            <person name="Corre E."/>
            <person name="Pelletier E."/>
            <person name="Niang G."/>
            <person name="Scheremetjew M."/>
            <person name="Finn R."/>
            <person name="Kale V."/>
            <person name="Holt S."/>
            <person name="Cochrane G."/>
            <person name="Meng A."/>
            <person name="Brown T."/>
            <person name="Cohen L."/>
        </authorList>
    </citation>
    <scope>NUCLEOTIDE SEQUENCE</scope>
    <source>
        <strain evidence="6">CCMP441</strain>
    </source>
</reference>
<gene>
    <name evidence="6" type="ORF">HAND1043_LOCUS21068</name>
</gene>
<feature type="region of interest" description="Disordered" evidence="4">
    <location>
        <begin position="1"/>
        <end position="20"/>
    </location>
</feature>
<dbReference type="AlphaFoldDB" id="A0A7S0U7C1"/>
<keyword evidence="2" id="KW-0808">Transferase</keyword>
<evidence type="ECO:0000256" key="2">
    <source>
        <dbReference type="ARBA" id="ARBA00022679"/>
    </source>
</evidence>
<accession>A0A7S0U7C1</accession>
<feature type="domain" description="Alpha-type protein kinase" evidence="5">
    <location>
        <begin position="61"/>
        <end position="223"/>
    </location>
</feature>
<dbReference type="GO" id="GO:0005524">
    <property type="term" value="F:ATP binding"/>
    <property type="evidence" value="ECO:0007669"/>
    <property type="project" value="InterPro"/>
</dbReference>
<protein>
    <recommendedName>
        <fullName evidence="5">Alpha-type protein kinase domain-containing protein</fullName>
    </recommendedName>
</protein>
<keyword evidence="1" id="KW-0723">Serine/threonine-protein kinase</keyword>
<evidence type="ECO:0000313" key="6">
    <source>
        <dbReference type="EMBL" id="CAD8754560.1"/>
    </source>
</evidence>
<name>A0A7S0U7C1_HEMAN</name>
<dbReference type="SUPFAM" id="SSF56112">
    <property type="entry name" value="Protein kinase-like (PK-like)"/>
    <property type="match status" value="1"/>
</dbReference>
<feature type="compositionally biased region" description="Polar residues" evidence="4">
    <location>
        <begin position="1"/>
        <end position="15"/>
    </location>
</feature>
<evidence type="ECO:0000259" key="5">
    <source>
        <dbReference type="Pfam" id="PF02816"/>
    </source>
</evidence>
<dbReference type="InterPro" id="IPR011009">
    <property type="entry name" value="Kinase-like_dom_sf"/>
</dbReference>
<dbReference type="EMBL" id="HBFK01034767">
    <property type="protein sequence ID" value="CAD8754560.1"/>
    <property type="molecule type" value="Transcribed_RNA"/>
</dbReference>
<sequence length="281" mass="31336">MSTVSGDTVSSTAEQEAQVLDVDSAPEEMAEAMEFDAGANKWSTVRTRLKVALRALSDKREDCVTVRVKDQNYPKLQVMKVKLSAPEDQTAVLDEVMRQSLASKLSNSFAKFAPPFVFPAFLPMRVYVLLQRSGVPTVRGEELTELRPSRVRVSANPRSTNEVDVWASNKFAAFQYFSYFLSRKAYLIHSVCMSGKHFTLPVIHSWDKSMGPHDGGQEGISDWKDGLCARLGESLGGLTRRDMFSLDPSQFVNMLQERGLFGPMTLGGEAERRRGRATEAR</sequence>
<proteinExistence type="predicted"/>
<organism evidence="6">
    <name type="scientific">Hemiselmis andersenii</name>
    <name type="common">Cryptophyte alga</name>
    <dbReference type="NCBI Taxonomy" id="464988"/>
    <lineage>
        <taxon>Eukaryota</taxon>
        <taxon>Cryptophyceae</taxon>
        <taxon>Cryptomonadales</taxon>
        <taxon>Hemiselmidaceae</taxon>
        <taxon>Hemiselmis</taxon>
    </lineage>
</organism>
<evidence type="ECO:0000256" key="3">
    <source>
        <dbReference type="ARBA" id="ARBA00022777"/>
    </source>
</evidence>
<keyword evidence="3" id="KW-0418">Kinase</keyword>